<dbReference type="PANTHER" id="PTHR13932:SF5">
    <property type="entry name" value="RADICAL S-ADENOSYL METHIONINE DOMAIN-CONTAINING PROTEIN 1, MITOCHONDRIAL"/>
    <property type="match status" value="1"/>
</dbReference>
<dbReference type="AlphaFoldDB" id="A0A9N8HDK1"/>
<comment type="caution">
    <text evidence="8">The sequence shown here is derived from an EMBL/GenBank/DDBJ whole genome shotgun (WGS) entry which is preliminary data.</text>
</comment>
<comment type="similarity">
    <text evidence="1">Belongs to the anaerobic coproporphyrinogen-III oxidase family. HemW subfamily.</text>
</comment>
<evidence type="ECO:0000259" key="7">
    <source>
        <dbReference type="PROSITE" id="PS51918"/>
    </source>
</evidence>
<sequence>MKLLQCRRWCSSVSTGNLAFLLSLTFIPQRTAGFVIINNNDGRIPSRILRATDSDESNKPSSFEIGLYVHIPYCRRRCRYCNFAIVPIGTQVDTESPPSRRSDDELVDVATQGFLQMDRAYRKSLLQEIEWLRSTTDASDSPIILKSIYFGGGTPSLAPIETIHAIWEALFTTTCTTSSSTTDNTPLFQLTPTAEVSIEMDPGTFSIEKLYALKDIGFNRISLGVQSFDDRVLEAIGRVHRRQDVLEAIAMIHTVFCKDDNGTPPNYSIDLISGLPGLDLALWAETLATATSLQPSPPNHISLYDLQIEQGTVFGKWYNHHSSDDNNNDDSVSIQHASQRTRATSSILPTKNDRSMLPSEEDSAFMYKYAAGYLKAKGFEHYEVSSYARHNNNNKMHRSQHNQIYWATDGQWFALGLGATSFVRGQMVARPRTMVDYQTWAGELQQQQGGGERQGTVDSKDFLTDVIMKRLRTSDGLDLDWIERHHGKECLDSVMKGAALGLDLGLMTLVEVEDDDKDSGEGSKKNVLRLVDPEGFLYSNNLISSIFVELDEIHEDGGD</sequence>
<dbReference type="PANTHER" id="PTHR13932">
    <property type="entry name" value="COPROPORPHYRINIGEN III OXIDASE"/>
    <property type="match status" value="1"/>
</dbReference>
<dbReference type="SFLD" id="SFLDS00029">
    <property type="entry name" value="Radical_SAM"/>
    <property type="match status" value="1"/>
</dbReference>
<organism evidence="8 9">
    <name type="scientific">Seminavis robusta</name>
    <dbReference type="NCBI Taxonomy" id="568900"/>
    <lineage>
        <taxon>Eukaryota</taxon>
        <taxon>Sar</taxon>
        <taxon>Stramenopiles</taxon>
        <taxon>Ochrophyta</taxon>
        <taxon>Bacillariophyta</taxon>
        <taxon>Bacillariophyceae</taxon>
        <taxon>Bacillariophycidae</taxon>
        <taxon>Naviculales</taxon>
        <taxon>Naviculaceae</taxon>
        <taxon>Seminavis</taxon>
    </lineage>
</organism>
<dbReference type="InterPro" id="IPR007197">
    <property type="entry name" value="rSAM"/>
</dbReference>
<comment type="function">
    <text evidence="4">May be a heme chaperone, appears to bind heme. Homologous bacterial proteins do not have oxygen-independent coproporphyrinogen-III oxidase activity. Binds 1 [4Fe-4S] cluster. The cluster is coordinated with 3 cysteines and an exchangeable S-adenosyl-L-methionine.</text>
</comment>
<dbReference type="SFLD" id="SFLDG01065">
    <property type="entry name" value="anaerobic_coproporphyrinogen-I"/>
    <property type="match status" value="1"/>
</dbReference>
<dbReference type="Proteomes" id="UP001153069">
    <property type="component" value="Unassembled WGS sequence"/>
</dbReference>
<dbReference type="GO" id="GO:0004109">
    <property type="term" value="F:coproporphyrinogen oxidase activity"/>
    <property type="evidence" value="ECO:0007669"/>
    <property type="project" value="InterPro"/>
</dbReference>
<dbReference type="GO" id="GO:0006779">
    <property type="term" value="P:porphyrin-containing compound biosynthetic process"/>
    <property type="evidence" value="ECO:0007669"/>
    <property type="project" value="InterPro"/>
</dbReference>
<dbReference type="GO" id="GO:0005737">
    <property type="term" value="C:cytoplasm"/>
    <property type="evidence" value="ECO:0007669"/>
    <property type="project" value="InterPro"/>
</dbReference>
<keyword evidence="6" id="KW-0732">Signal</keyword>
<dbReference type="Gene3D" id="3.30.750.200">
    <property type="match status" value="1"/>
</dbReference>
<dbReference type="SFLD" id="SFLDF00562">
    <property type="entry name" value="HemN-like__clustered_with_heat"/>
    <property type="match status" value="1"/>
</dbReference>
<evidence type="ECO:0000256" key="5">
    <source>
        <dbReference type="SAM" id="MobiDB-lite"/>
    </source>
</evidence>
<dbReference type="InterPro" id="IPR058240">
    <property type="entry name" value="rSAM_sf"/>
</dbReference>
<evidence type="ECO:0000256" key="6">
    <source>
        <dbReference type="SAM" id="SignalP"/>
    </source>
</evidence>
<evidence type="ECO:0000256" key="2">
    <source>
        <dbReference type="ARBA" id="ARBA00014678"/>
    </source>
</evidence>
<evidence type="ECO:0000256" key="3">
    <source>
        <dbReference type="ARBA" id="ARBA00033094"/>
    </source>
</evidence>
<dbReference type="SUPFAM" id="SSF102114">
    <property type="entry name" value="Radical SAM enzymes"/>
    <property type="match status" value="1"/>
</dbReference>
<dbReference type="InterPro" id="IPR034505">
    <property type="entry name" value="Coproporphyrinogen-III_oxidase"/>
</dbReference>
<dbReference type="Pfam" id="PF04055">
    <property type="entry name" value="Radical_SAM"/>
    <property type="match status" value="1"/>
</dbReference>
<gene>
    <name evidence="8" type="ORF">SEMRO_263_G102200.1</name>
</gene>
<evidence type="ECO:0000313" key="9">
    <source>
        <dbReference type="Proteomes" id="UP001153069"/>
    </source>
</evidence>
<proteinExistence type="inferred from homology"/>
<reference evidence="8" key="1">
    <citation type="submission" date="2020-06" db="EMBL/GenBank/DDBJ databases">
        <authorList>
            <consortium name="Plant Systems Biology data submission"/>
        </authorList>
    </citation>
    <scope>NUCLEOTIDE SEQUENCE</scope>
    <source>
        <strain evidence="8">D6</strain>
    </source>
</reference>
<feature type="domain" description="Radical SAM core" evidence="7">
    <location>
        <begin position="59"/>
        <end position="351"/>
    </location>
</feature>
<keyword evidence="9" id="KW-1185">Reference proteome</keyword>
<evidence type="ECO:0000256" key="1">
    <source>
        <dbReference type="ARBA" id="ARBA00006100"/>
    </source>
</evidence>
<dbReference type="InterPro" id="IPR004559">
    <property type="entry name" value="HemW-like"/>
</dbReference>
<dbReference type="OrthoDB" id="431409at2759"/>
<feature type="region of interest" description="Disordered" evidence="5">
    <location>
        <begin position="325"/>
        <end position="355"/>
    </location>
</feature>
<dbReference type="PROSITE" id="PS51918">
    <property type="entry name" value="RADICAL_SAM"/>
    <property type="match status" value="1"/>
</dbReference>
<feature type="compositionally biased region" description="Polar residues" evidence="5">
    <location>
        <begin position="334"/>
        <end position="349"/>
    </location>
</feature>
<dbReference type="GO" id="GO:0051539">
    <property type="term" value="F:4 iron, 4 sulfur cluster binding"/>
    <property type="evidence" value="ECO:0007669"/>
    <property type="project" value="InterPro"/>
</dbReference>
<accession>A0A9N8HDK1</accession>
<name>A0A9N8HDK1_9STRA</name>
<feature type="signal peptide" evidence="6">
    <location>
        <begin position="1"/>
        <end position="33"/>
    </location>
</feature>
<evidence type="ECO:0000313" key="8">
    <source>
        <dbReference type="EMBL" id="CAB9506323.1"/>
    </source>
</evidence>
<evidence type="ECO:0000256" key="4">
    <source>
        <dbReference type="ARBA" id="ARBA00045130"/>
    </source>
</evidence>
<feature type="chain" id="PRO_5040393999" description="Radical S-adenosyl methionine domain-containing protein 1, mitochondrial" evidence="6">
    <location>
        <begin position="34"/>
        <end position="559"/>
    </location>
</feature>
<dbReference type="EMBL" id="CAICTM010000262">
    <property type="protein sequence ID" value="CAB9506323.1"/>
    <property type="molecule type" value="Genomic_DNA"/>
</dbReference>
<protein>
    <recommendedName>
        <fullName evidence="2">Radical S-adenosyl methionine domain-containing protein 1, mitochondrial</fullName>
    </recommendedName>
    <alternativeName>
        <fullName evidence="3">Putative heme chaperone</fullName>
    </alternativeName>
</protein>
<dbReference type="SMART" id="SM00729">
    <property type="entry name" value="Elp3"/>
    <property type="match status" value="1"/>
</dbReference>
<dbReference type="InterPro" id="IPR006638">
    <property type="entry name" value="Elp3/MiaA/NifB-like_rSAM"/>
</dbReference>